<comment type="caution">
    <text evidence="2">The sequence shown here is derived from an EMBL/GenBank/DDBJ whole genome shotgun (WGS) entry which is preliminary data.</text>
</comment>
<organism evidence="2 3">
    <name type="scientific">Pedobacter chitinilyticus</name>
    <dbReference type="NCBI Taxonomy" id="2233776"/>
    <lineage>
        <taxon>Bacteria</taxon>
        <taxon>Pseudomonadati</taxon>
        <taxon>Bacteroidota</taxon>
        <taxon>Sphingobacteriia</taxon>
        <taxon>Sphingobacteriales</taxon>
        <taxon>Sphingobacteriaceae</taxon>
        <taxon>Pedobacter</taxon>
    </lineage>
</organism>
<dbReference type="AlphaFoldDB" id="A0A3S3PUU6"/>
<dbReference type="Proteomes" id="UP000284120">
    <property type="component" value="Unassembled WGS sequence"/>
</dbReference>
<proteinExistence type="predicted"/>
<reference evidence="2 3" key="1">
    <citation type="submission" date="2018-06" db="EMBL/GenBank/DDBJ databases">
        <title>Pedobacter endophyticus sp. nov., an endophytic bacterium isolated from a leaf of Triticum aestivum.</title>
        <authorList>
            <person name="Zhang L."/>
        </authorList>
    </citation>
    <scope>NUCLEOTIDE SEQUENCE [LARGE SCALE GENOMIC DNA]</scope>
    <source>
        <strain evidence="2 3">CM134L-2</strain>
    </source>
</reference>
<accession>A0A3S3PUU6</accession>
<evidence type="ECO:0000313" key="2">
    <source>
        <dbReference type="EMBL" id="RWU08670.1"/>
    </source>
</evidence>
<evidence type="ECO:0000256" key="1">
    <source>
        <dbReference type="SAM" id="Phobius"/>
    </source>
</evidence>
<protein>
    <submittedName>
        <fullName evidence="2">Uncharacterized protein</fullName>
    </submittedName>
</protein>
<keyword evidence="1" id="KW-0472">Membrane</keyword>
<name>A0A3S3PUU6_9SPHI</name>
<gene>
    <name evidence="2" type="ORF">DPV69_09900</name>
</gene>
<keyword evidence="1" id="KW-0812">Transmembrane</keyword>
<dbReference type="RefSeq" id="WP_113647183.1">
    <property type="nucleotide sequence ID" value="NZ_QMHN01000002.1"/>
</dbReference>
<feature type="transmembrane region" description="Helical" evidence="1">
    <location>
        <begin position="136"/>
        <end position="158"/>
    </location>
</feature>
<keyword evidence="1" id="KW-1133">Transmembrane helix</keyword>
<sequence length="165" mass="19162">MSKAKYIIILLLCLFSYVIFTQILFAENNLIVLKGSLNKTHQFTKKEKNGEQETEYAYLTFMLNGSNKFFILKLNVDSVKEGFNIFSGVNKSLKYAGQIKVKIKKSDILKVRPTVYEIYADDQNIYQRIKKPFSNIYLFVILSFSLSIIAIISTPRLYRNREMAT</sequence>
<keyword evidence="3" id="KW-1185">Reference proteome</keyword>
<dbReference type="EMBL" id="SAYW01000002">
    <property type="protein sequence ID" value="RWU08670.1"/>
    <property type="molecule type" value="Genomic_DNA"/>
</dbReference>
<dbReference type="OrthoDB" id="773082at2"/>
<feature type="transmembrane region" description="Helical" evidence="1">
    <location>
        <begin position="6"/>
        <end position="26"/>
    </location>
</feature>
<evidence type="ECO:0000313" key="3">
    <source>
        <dbReference type="Proteomes" id="UP000284120"/>
    </source>
</evidence>